<name>A0A4Y9IHQ1_9BACT</name>
<dbReference type="EMBL" id="SPPK01000009">
    <property type="protein sequence ID" value="TFU86877.1"/>
    <property type="molecule type" value="Genomic_DNA"/>
</dbReference>
<evidence type="ECO:0000313" key="2">
    <source>
        <dbReference type="Proteomes" id="UP000298285"/>
    </source>
</evidence>
<dbReference type="AlphaFoldDB" id="A0A4Y9IHQ1"/>
<comment type="caution">
    <text evidence="1">The sequence shown here is derived from an EMBL/GenBank/DDBJ whole genome shotgun (WGS) entry which is preliminary data.</text>
</comment>
<dbReference type="OrthoDB" id="9808492at2"/>
<dbReference type="RefSeq" id="WP_135107453.1">
    <property type="nucleotide sequence ID" value="NZ_JADGKW010000009.1"/>
</dbReference>
<dbReference type="Proteomes" id="UP000298285">
    <property type="component" value="Unassembled WGS sequence"/>
</dbReference>
<organism evidence="1 2">
    <name type="scientific">Dysgonomonas mossii</name>
    <dbReference type="NCBI Taxonomy" id="163665"/>
    <lineage>
        <taxon>Bacteria</taxon>
        <taxon>Pseudomonadati</taxon>
        <taxon>Bacteroidota</taxon>
        <taxon>Bacteroidia</taxon>
        <taxon>Bacteroidales</taxon>
        <taxon>Dysgonomonadaceae</taxon>
        <taxon>Dysgonomonas</taxon>
    </lineage>
</organism>
<evidence type="ECO:0000313" key="1">
    <source>
        <dbReference type="EMBL" id="TFU86877.1"/>
    </source>
</evidence>
<proteinExistence type="predicted"/>
<gene>
    <name evidence="1" type="ORF">E4T88_16790</name>
</gene>
<sequence length="402" mass="46110">MKIEKIKELIQSCNINFLIGSGLSRPYLNTLGDIENWLTELNKEDNSPQKEIIRASIYAKYFTDVIKPNLQSEIDDDIVGYSDDVLGVYRQFLILWNDIIVRRASRLHNKQINIFSTNIDLFVERAAEKTGIEFNDGFKGRINPVFDEGNFQKSYTKTSTHYQNISEIPVFNLLKLHGSIDWKSIGTDIKQLSHDSLLENVQVTNKALQSIKKDVLIKIDKKDTLAEIVAKANSLSKIDKKAIKPFTDSYDKLVVINPTKQKFKDTVLDLHFYELMRIYSNVLEKENSLLFVMGFSFADEHISKITMRVADSNPTLLIIIFSFSDDEKSQFEEYLKLNNGKSKNNNILIVTPSNFIETNAEGDKDKLAKLKKNVVNFDFKTLNAEVFEQISRMIPINNNNGQ</sequence>
<reference evidence="1 2" key="1">
    <citation type="submission" date="2019-03" db="EMBL/GenBank/DDBJ databases">
        <title>Diversity of the mouse oral microbiome.</title>
        <authorList>
            <person name="Joseph S."/>
            <person name="Aduse-Opoku J."/>
            <person name="Curtis M."/>
            <person name="Wade W."/>
            <person name="Hashim A."/>
        </authorList>
    </citation>
    <scope>NUCLEOTIDE SEQUENCE [LARGE SCALE GENOMIC DNA]</scope>
    <source>
        <strain evidence="1 2">P11</strain>
    </source>
</reference>
<protein>
    <submittedName>
        <fullName evidence="1">Uncharacterized protein</fullName>
    </submittedName>
</protein>
<accession>A0A4Y9IHQ1</accession>